<evidence type="ECO:0000313" key="2">
    <source>
        <dbReference type="EMBL" id="NBJ91944.1"/>
    </source>
</evidence>
<dbReference type="AlphaFoldDB" id="A0A9X5GR43"/>
<evidence type="ECO:0000313" key="3">
    <source>
        <dbReference type="Proteomes" id="UP001154420"/>
    </source>
</evidence>
<feature type="compositionally biased region" description="Basic and acidic residues" evidence="1">
    <location>
        <begin position="16"/>
        <end position="47"/>
    </location>
</feature>
<keyword evidence="3" id="KW-1185">Reference proteome</keyword>
<name>A0A9X5GR43_9FIRM</name>
<protein>
    <submittedName>
        <fullName evidence="2">Uncharacterized protein</fullName>
    </submittedName>
</protein>
<feature type="region of interest" description="Disordered" evidence="1">
    <location>
        <begin position="15"/>
        <end position="80"/>
    </location>
</feature>
<dbReference type="Proteomes" id="UP001154420">
    <property type="component" value="Unassembled WGS sequence"/>
</dbReference>
<gene>
    <name evidence="2" type="ORF">D5281_04895</name>
</gene>
<sequence length="164" mass="17904">MFMIALTVGMIGCSSEPKEDEISVENDSPKETVQEEAADVKTVDAKTTETAAKSTESSKPEITEETRKTPSDTKEIPAGDPMAGIVKKYEGNILTLRSPEDDMLYYFFTENAPILEDYSTESSHEAEGGSTIAMGNKVENSYRGTLDDEEHPTQAVKIVIITGE</sequence>
<organism evidence="2 3">
    <name type="scientific">Parablautia muri</name>
    <dbReference type="NCBI Taxonomy" id="2320879"/>
    <lineage>
        <taxon>Bacteria</taxon>
        <taxon>Bacillati</taxon>
        <taxon>Bacillota</taxon>
        <taxon>Clostridia</taxon>
        <taxon>Lachnospirales</taxon>
        <taxon>Lachnospiraceae</taxon>
        <taxon>Parablautia</taxon>
    </lineage>
</organism>
<accession>A0A9X5GR43</accession>
<comment type="caution">
    <text evidence="2">The sequence shown here is derived from an EMBL/GenBank/DDBJ whole genome shotgun (WGS) entry which is preliminary data.</text>
</comment>
<feature type="compositionally biased region" description="Basic and acidic residues" evidence="1">
    <location>
        <begin position="56"/>
        <end position="77"/>
    </location>
</feature>
<reference evidence="2" key="1">
    <citation type="submission" date="2018-09" db="EMBL/GenBank/DDBJ databases">
        <title>Murine metabolic-syndrome-specific gut microbial biobank.</title>
        <authorList>
            <person name="Liu C."/>
        </authorList>
    </citation>
    <scope>NUCLEOTIDE SEQUENCE</scope>
    <source>
        <strain evidence="2">D42-62</strain>
    </source>
</reference>
<evidence type="ECO:0000256" key="1">
    <source>
        <dbReference type="SAM" id="MobiDB-lite"/>
    </source>
</evidence>
<dbReference type="OrthoDB" id="2044048at2"/>
<proteinExistence type="predicted"/>
<dbReference type="EMBL" id="QZDT01000005">
    <property type="protein sequence ID" value="NBJ91944.1"/>
    <property type="molecule type" value="Genomic_DNA"/>
</dbReference>